<dbReference type="InterPro" id="IPR050988">
    <property type="entry name" value="Mannitol_DH/Oxidoreductase"/>
</dbReference>
<feature type="domain" description="Mannitol dehydrogenase N-terminal" evidence="4">
    <location>
        <begin position="30"/>
        <end position="276"/>
    </location>
</feature>
<protein>
    <submittedName>
        <fullName evidence="6">Mannitol dehydrogenase family protein</fullName>
    </submittedName>
</protein>
<dbReference type="AlphaFoldDB" id="A0A329Y631"/>
<dbReference type="InterPro" id="IPR000669">
    <property type="entry name" value="Mannitol_DH"/>
</dbReference>
<organism evidence="6 7">
    <name type="scientific">Rhizobium tropici</name>
    <dbReference type="NCBI Taxonomy" id="398"/>
    <lineage>
        <taxon>Bacteria</taxon>
        <taxon>Pseudomonadati</taxon>
        <taxon>Pseudomonadota</taxon>
        <taxon>Alphaproteobacteria</taxon>
        <taxon>Hyphomicrobiales</taxon>
        <taxon>Rhizobiaceae</taxon>
        <taxon>Rhizobium/Agrobacterium group</taxon>
        <taxon>Rhizobium</taxon>
    </lineage>
</organism>
<dbReference type="InterPro" id="IPR008927">
    <property type="entry name" value="6-PGluconate_DH-like_C_sf"/>
</dbReference>
<keyword evidence="2" id="KW-0520">NAD</keyword>
<dbReference type="PANTHER" id="PTHR43362:SF1">
    <property type="entry name" value="MANNITOL DEHYDROGENASE 2-RELATED"/>
    <property type="match status" value="1"/>
</dbReference>
<dbReference type="InterPro" id="IPR013328">
    <property type="entry name" value="6PGD_dom2"/>
</dbReference>
<dbReference type="InterPro" id="IPR013131">
    <property type="entry name" value="Mannitol_DH_N"/>
</dbReference>
<dbReference type="Proteomes" id="UP000251205">
    <property type="component" value="Unassembled WGS sequence"/>
</dbReference>
<evidence type="ECO:0000313" key="7">
    <source>
        <dbReference type="Proteomes" id="UP000251205"/>
    </source>
</evidence>
<evidence type="ECO:0000259" key="4">
    <source>
        <dbReference type="Pfam" id="PF01232"/>
    </source>
</evidence>
<evidence type="ECO:0000256" key="2">
    <source>
        <dbReference type="ARBA" id="ARBA00023027"/>
    </source>
</evidence>
<dbReference type="OrthoDB" id="271711at2"/>
<evidence type="ECO:0000256" key="3">
    <source>
        <dbReference type="SAM" id="MobiDB-lite"/>
    </source>
</evidence>
<proteinExistence type="predicted"/>
<gene>
    <name evidence="6" type="ORF">DQ393_32160</name>
</gene>
<dbReference type="GO" id="GO:0016616">
    <property type="term" value="F:oxidoreductase activity, acting on the CH-OH group of donors, NAD or NADP as acceptor"/>
    <property type="evidence" value="ECO:0007669"/>
    <property type="project" value="TreeGrafter"/>
</dbReference>
<dbReference type="Gene3D" id="1.10.1040.10">
    <property type="entry name" value="N-(1-d-carboxylethyl)-l-norvaline Dehydrogenase, domain 2"/>
    <property type="match status" value="1"/>
</dbReference>
<evidence type="ECO:0000259" key="5">
    <source>
        <dbReference type="Pfam" id="PF08125"/>
    </source>
</evidence>
<dbReference type="InterPro" id="IPR023027">
    <property type="entry name" value="Mannitol_DH_CS"/>
</dbReference>
<dbReference type="Gene3D" id="3.40.50.720">
    <property type="entry name" value="NAD(P)-binding Rossmann-like Domain"/>
    <property type="match status" value="1"/>
</dbReference>
<dbReference type="Pfam" id="PF01232">
    <property type="entry name" value="Mannitol_dh"/>
    <property type="match status" value="1"/>
</dbReference>
<accession>A0A329Y631</accession>
<dbReference type="InterPro" id="IPR013118">
    <property type="entry name" value="Mannitol_DH_C"/>
</dbReference>
<dbReference type="SUPFAM" id="SSF51735">
    <property type="entry name" value="NAD(P)-binding Rossmann-fold domains"/>
    <property type="match status" value="1"/>
</dbReference>
<evidence type="ECO:0000313" key="6">
    <source>
        <dbReference type="EMBL" id="RAX37454.1"/>
    </source>
</evidence>
<sequence>MTDRKRLSSLADIAGPASRPGYEPGRHGRGIVHLGVGAFHRAHQADYTDAALAARGGDWRIVGVSLRGHDVADALNPQNGLYTLIERDAAGARARVIGSIERVIAGSREPAAVMQALVDPATRIVSMTVTEKAYGIDRVRMMADLNHSAVAADLAKPAQPTGVLGVLTEALKRRRASGISPFVVLCCDNLPDNGAFVRAGVIDFARRSDPALADWITTDVAFPSSMVDRITPAATQQTLDDARQMTGCVDHAAIETEPFRQWVIEDRFPSGRPAWETGGALFVDDVRPYEAMKLRMLNGSHSMLAYAGFLTGRRYVRDTVGPAGFRPLIMRHLSAAASTLRPLPGIELDAYAADILARFANPAIAHETRQIAMDGTEKLPQRLLTPAAELLADGANIGPFAFAVAAWMRYCLGRQDDGTAYALNVPREADIAKAISGVRSPSDLARALHALPGLFPERLRSDPKWLDAVSSRLGRMMMDGMQAAVASELAH</sequence>
<reference evidence="6 7" key="1">
    <citation type="submission" date="2018-06" db="EMBL/GenBank/DDBJ databases">
        <title>Whole Genome Sequence of an efficient microsymbiont, Rhizobium tropici.</title>
        <authorList>
            <person name="Srinivasan R."/>
            <person name="Singh H.V."/>
            <person name="Srivastava R."/>
            <person name="Kumari B."/>
            <person name="Radhakrishna A."/>
        </authorList>
    </citation>
    <scope>NUCLEOTIDE SEQUENCE [LARGE SCALE GENOMIC DNA]</scope>
    <source>
        <strain evidence="6 7">IGFRI Rhizo-19</strain>
    </source>
</reference>
<dbReference type="PROSITE" id="PS00974">
    <property type="entry name" value="MANNITOL_DHGENASE"/>
    <property type="match status" value="1"/>
</dbReference>
<dbReference type="EMBL" id="QMKK01000061">
    <property type="protein sequence ID" value="RAX37454.1"/>
    <property type="molecule type" value="Genomic_DNA"/>
</dbReference>
<feature type="domain" description="Mannitol dehydrogenase C-terminal" evidence="5">
    <location>
        <begin position="285"/>
        <end position="433"/>
    </location>
</feature>
<feature type="region of interest" description="Disordered" evidence="3">
    <location>
        <begin position="1"/>
        <end position="25"/>
    </location>
</feature>
<dbReference type="InterPro" id="IPR036291">
    <property type="entry name" value="NAD(P)-bd_dom_sf"/>
</dbReference>
<dbReference type="Pfam" id="PF08125">
    <property type="entry name" value="Mannitol_dh_C"/>
    <property type="match status" value="1"/>
</dbReference>
<dbReference type="PRINTS" id="PR00084">
    <property type="entry name" value="MTLDHDRGNASE"/>
</dbReference>
<dbReference type="PANTHER" id="PTHR43362">
    <property type="entry name" value="MANNITOL DEHYDROGENASE DSF1-RELATED"/>
    <property type="match status" value="1"/>
</dbReference>
<dbReference type="SUPFAM" id="SSF48179">
    <property type="entry name" value="6-phosphogluconate dehydrogenase C-terminal domain-like"/>
    <property type="match status" value="1"/>
</dbReference>
<dbReference type="RefSeq" id="WP_112345719.1">
    <property type="nucleotide sequence ID" value="NZ_QMKK01000061.1"/>
</dbReference>
<comment type="caution">
    <text evidence="6">The sequence shown here is derived from an EMBL/GenBank/DDBJ whole genome shotgun (WGS) entry which is preliminary data.</text>
</comment>
<name>A0A329Y631_RHITR</name>
<evidence type="ECO:0000256" key="1">
    <source>
        <dbReference type="ARBA" id="ARBA00023002"/>
    </source>
</evidence>
<keyword evidence="1" id="KW-0560">Oxidoreductase</keyword>
<dbReference type="GO" id="GO:0019594">
    <property type="term" value="P:mannitol metabolic process"/>
    <property type="evidence" value="ECO:0007669"/>
    <property type="project" value="InterPro"/>
</dbReference>